<sequence length="94" mass="10849">MTDFELGELSQYEKLGKLPAAVYTPDRKHPYQSMLQALDVIKETDLANRRTLAQNMDDLAVLQVWKNNTASCISYLSWQNTMEHTSPLMKTLTW</sequence>
<organism evidence="1 2">
    <name type="scientific">Moraxella caprae</name>
    <dbReference type="NCBI Taxonomy" id="90240"/>
    <lineage>
        <taxon>Bacteria</taxon>
        <taxon>Pseudomonadati</taxon>
        <taxon>Pseudomonadota</taxon>
        <taxon>Gammaproteobacteria</taxon>
        <taxon>Moraxellales</taxon>
        <taxon>Moraxellaceae</taxon>
        <taxon>Moraxella</taxon>
    </lineage>
</organism>
<dbReference type="AlphaFoldDB" id="A0A378U7I8"/>
<dbReference type="RefSeq" id="WP_115341197.1">
    <property type="nucleotide sequence ID" value="NZ_UGQB01000009.1"/>
</dbReference>
<reference evidence="1 2" key="1">
    <citation type="submission" date="2018-06" db="EMBL/GenBank/DDBJ databases">
        <authorList>
            <consortium name="Pathogen Informatics"/>
            <person name="Doyle S."/>
        </authorList>
    </citation>
    <scope>NUCLEOTIDE SEQUENCE [LARGE SCALE GENOMIC DNA]</scope>
    <source>
        <strain evidence="1 2">NCTC12877</strain>
    </source>
</reference>
<evidence type="ECO:0000313" key="2">
    <source>
        <dbReference type="Proteomes" id="UP000254065"/>
    </source>
</evidence>
<accession>A0A378U7I8</accession>
<evidence type="ECO:0000313" key="1">
    <source>
        <dbReference type="EMBL" id="STZ70292.1"/>
    </source>
</evidence>
<keyword evidence="2" id="KW-1185">Reference proteome</keyword>
<dbReference type="Proteomes" id="UP000254065">
    <property type="component" value="Unassembled WGS sequence"/>
</dbReference>
<dbReference type="OrthoDB" id="7057338at2"/>
<gene>
    <name evidence="1" type="ORF">NCTC12877_02769</name>
</gene>
<name>A0A378U7I8_9GAMM</name>
<protein>
    <submittedName>
        <fullName evidence="1">Uncharacterized protein</fullName>
    </submittedName>
</protein>
<dbReference type="EMBL" id="UGQB01000009">
    <property type="protein sequence ID" value="STZ70292.1"/>
    <property type="molecule type" value="Genomic_DNA"/>
</dbReference>
<proteinExistence type="predicted"/>